<accession>A0A0W8F687</accession>
<dbReference type="PANTHER" id="PTHR22809">
    <property type="entry name" value="METHYLTRANSFERASE-RELATED"/>
    <property type="match status" value="1"/>
</dbReference>
<keyword evidence="2" id="KW-0808">Transferase</keyword>
<dbReference type="SUPFAM" id="SSF53335">
    <property type="entry name" value="S-adenosyl-L-methionine-dependent methyltransferases"/>
    <property type="match status" value="1"/>
</dbReference>
<evidence type="ECO:0000256" key="1">
    <source>
        <dbReference type="ARBA" id="ARBA00022603"/>
    </source>
</evidence>
<comment type="caution">
    <text evidence="4">The sequence shown here is derived from an EMBL/GenBank/DDBJ whole genome shotgun (WGS) entry which is preliminary data.</text>
</comment>
<dbReference type="CDD" id="cd02440">
    <property type="entry name" value="AdoMet_MTases"/>
    <property type="match status" value="1"/>
</dbReference>
<dbReference type="GO" id="GO:0140640">
    <property type="term" value="F:catalytic activity, acting on a nucleic acid"/>
    <property type="evidence" value="ECO:0007669"/>
    <property type="project" value="UniProtKB-ARBA"/>
</dbReference>
<dbReference type="PANTHER" id="PTHR22809:SF5">
    <property type="entry name" value="TRNA N(3)-METHYLCYTIDINE METHYLTRANSFERASE METTL6"/>
    <property type="match status" value="1"/>
</dbReference>
<dbReference type="InterPro" id="IPR029063">
    <property type="entry name" value="SAM-dependent_MTases_sf"/>
</dbReference>
<sequence length="203" mass="22505">MNMTMKSWDSDYSTRGRLWGGGVRNLPDLPAGTRVLELGCGDGKTLSAMPSGWRIAALDISLPALRLCSGSHPQSDLILANAERLPFKSESFEGVFAYHVAGHLFLPGRRALASEVSRVLKSGGKLFFREFGWLDMRMGKGQEVEEATFLRGAGVITHYFTESETSELFCRLVPASIESNCWKMRVRGKDLVRSQIEAIFLKS</sequence>
<gene>
    <name evidence="4" type="ORF">ASZ90_013944</name>
</gene>
<dbReference type="AlphaFoldDB" id="A0A0W8F687"/>
<evidence type="ECO:0000259" key="3">
    <source>
        <dbReference type="Pfam" id="PF08241"/>
    </source>
</evidence>
<reference evidence="4" key="1">
    <citation type="journal article" date="2015" name="Proc. Natl. Acad. Sci. U.S.A.">
        <title>Networks of energetic and metabolic interactions define dynamics in microbial communities.</title>
        <authorList>
            <person name="Embree M."/>
            <person name="Liu J.K."/>
            <person name="Al-Bassam M.M."/>
            <person name="Zengler K."/>
        </authorList>
    </citation>
    <scope>NUCLEOTIDE SEQUENCE</scope>
</reference>
<evidence type="ECO:0000313" key="4">
    <source>
        <dbReference type="EMBL" id="KUG16395.1"/>
    </source>
</evidence>
<dbReference type="Pfam" id="PF08241">
    <property type="entry name" value="Methyltransf_11"/>
    <property type="match status" value="1"/>
</dbReference>
<organism evidence="4">
    <name type="scientific">hydrocarbon metagenome</name>
    <dbReference type="NCBI Taxonomy" id="938273"/>
    <lineage>
        <taxon>unclassified sequences</taxon>
        <taxon>metagenomes</taxon>
        <taxon>ecological metagenomes</taxon>
    </lineage>
</organism>
<dbReference type="InterPro" id="IPR026113">
    <property type="entry name" value="METTL2/6/8-like"/>
</dbReference>
<dbReference type="GO" id="GO:0032259">
    <property type="term" value="P:methylation"/>
    <property type="evidence" value="ECO:0007669"/>
    <property type="project" value="UniProtKB-KW"/>
</dbReference>
<keyword evidence="1" id="KW-0489">Methyltransferase</keyword>
<name>A0A0W8F687_9ZZZZ</name>
<dbReference type="Gene3D" id="3.40.50.150">
    <property type="entry name" value="Vaccinia Virus protein VP39"/>
    <property type="match status" value="1"/>
</dbReference>
<dbReference type="EMBL" id="LNQE01001501">
    <property type="protein sequence ID" value="KUG16395.1"/>
    <property type="molecule type" value="Genomic_DNA"/>
</dbReference>
<feature type="domain" description="Methyltransferase type 11" evidence="3">
    <location>
        <begin position="36"/>
        <end position="128"/>
    </location>
</feature>
<proteinExistence type="predicted"/>
<protein>
    <submittedName>
        <fullName evidence="4">Lysm protein</fullName>
    </submittedName>
</protein>
<dbReference type="InterPro" id="IPR013216">
    <property type="entry name" value="Methyltransf_11"/>
</dbReference>
<dbReference type="GO" id="GO:0008757">
    <property type="term" value="F:S-adenosylmethionine-dependent methyltransferase activity"/>
    <property type="evidence" value="ECO:0007669"/>
    <property type="project" value="InterPro"/>
</dbReference>
<evidence type="ECO:0000256" key="2">
    <source>
        <dbReference type="ARBA" id="ARBA00022679"/>
    </source>
</evidence>